<dbReference type="SMART" id="SM00409">
    <property type="entry name" value="IG"/>
    <property type="match status" value="2"/>
</dbReference>
<dbReference type="SUPFAM" id="SSF48726">
    <property type="entry name" value="Immunoglobulin"/>
    <property type="match status" value="2"/>
</dbReference>
<accession>A0A9D3N0D9</accession>
<dbReference type="OrthoDB" id="6103117at2759"/>
<dbReference type="InterPro" id="IPR051755">
    <property type="entry name" value="Ig-like_CS_Receptor"/>
</dbReference>
<proteinExistence type="predicted"/>
<keyword evidence="3" id="KW-0472">Membrane</keyword>
<keyword evidence="3" id="KW-1133">Transmembrane helix</keyword>
<dbReference type="PANTHER" id="PTHR19971">
    <property type="entry name" value="SIGNAL-REGULATORY PROTEIN BETA"/>
    <property type="match status" value="1"/>
</dbReference>
<keyword evidence="1" id="KW-1015">Disulfide bond</keyword>
<sequence>MSRLSLLIWFIALIANAGAVVLQNPLSLRVAVGTSVKLHCDISGAMGRCAFVWWLLVQPRTGLTIYRNTNAKVITVTGNSETADKACILIIPSTKTSDTGTYYCAVSDSRTVHYGNGTTLVVTERVVKDITMEILVPGTQPLDPSAPVTVMCVVSGVDPSKARVHWQVEGKVEHAELPPANALASDSVRTWLSVPGPSWASGAPVTCVLETAKGLNLNRTVSRTGIWTLNPCMYLLAAMGGASFLVLVTSVLTVCVIWQKRSRLTKSHPRSKSGINWSRPPQQVLEQVQYTSLRFGGTRREAVSHF</sequence>
<feature type="domain" description="Ig-like" evidence="5">
    <location>
        <begin position="19"/>
        <end position="123"/>
    </location>
</feature>
<dbReference type="InterPro" id="IPR036179">
    <property type="entry name" value="Ig-like_dom_sf"/>
</dbReference>
<gene>
    <name evidence="6" type="ORF">ANANG_G00008530</name>
</gene>
<evidence type="ECO:0000256" key="4">
    <source>
        <dbReference type="SAM" id="SignalP"/>
    </source>
</evidence>
<dbReference type="PROSITE" id="PS50835">
    <property type="entry name" value="IG_LIKE"/>
    <property type="match status" value="2"/>
</dbReference>
<evidence type="ECO:0000256" key="2">
    <source>
        <dbReference type="ARBA" id="ARBA00023180"/>
    </source>
</evidence>
<comment type="caution">
    <text evidence="6">The sequence shown here is derived from an EMBL/GenBank/DDBJ whole genome shotgun (WGS) entry which is preliminary data.</text>
</comment>
<evidence type="ECO:0000313" key="7">
    <source>
        <dbReference type="Proteomes" id="UP001044222"/>
    </source>
</evidence>
<feature type="domain" description="Ig-like" evidence="5">
    <location>
        <begin position="128"/>
        <end position="222"/>
    </location>
</feature>
<feature type="signal peptide" evidence="4">
    <location>
        <begin position="1"/>
        <end position="19"/>
    </location>
</feature>
<evidence type="ECO:0000313" key="6">
    <source>
        <dbReference type="EMBL" id="KAG5856493.1"/>
    </source>
</evidence>
<dbReference type="InterPro" id="IPR003599">
    <property type="entry name" value="Ig_sub"/>
</dbReference>
<evidence type="ECO:0000256" key="3">
    <source>
        <dbReference type="SAM" id="Phobius"/>
    </source>
</evidence>
<reference evidence="6" key="1">
    <citation type="submission" date="2021-01" db="EMBL/GenBank/DDBJ databases">
        <title>A chromosome-scale assembly of European eel, Anguilla anguilla.</title>
        <authorList>
            <person name="Henkel C."/>
            <person name="Jong-Raadsen S.A."/>
            <person name="Dufour S."/>
            <person name="Weltzien F.-A."/>
            <person name="Palstra A.P."/>
            <person name="Pelster B."/>
            <person name="Spaink H.P."/>
            <person name="Van Den Thillart G.E."/>
            <person name="Jansen H."/>
            <person name="Zahm M."/>
            <person name="Klopp C."/>
            <person name="Cedric C."/>
            <person name="Louis A."/>
            <person name="Berthelot C."/>
            <person name="Parey E."/>
            <person name="Roest Crollius H."/>
            <person name="Montfort J."/>
            <person name="Robinson-Rechavi M."/>
            <person name="Bucao C."/>
            <person name="Bouchez O."/>
            <person name="Gislard M."/>
            <person name="Lluch J."/>
            <person name="Milhes M."/>
            <person name="Lampietro C."/>
            <person name="Lopez Roques C."/>
            <person name="Donnadieu C."/>
            <person name="Braasch I."/>
            <person name="Desvignes T."/>
            <person name="Postlethwait J."/>
            <person name="Bobe J."/>
            <person name="Guiguen Y."/>
            <person name="Dirks R."/>
        </authorList>
    </citation>
    <scope>NUCLEOTIDE SEQUENCE</scope>
    <source>
        <strain evidence="6">Tag_6206</strain>
        <tissue evidence="6">Liver</tissue>
    </source>
</reference>
<keyword evidence="4" id="KW-0732">Signal</keyword>
<dbReference type="Pfam" id="PF07686">
    <property type="entry name" value="V-set"/>
    <property type="match status" value="1"/>
</dbReference>
<dbReference type="InterPro" id="IPR013106">
    <property type="entry name" value="Ig_V-set"/>
</dbReference>
<dbReference type="Gene3D" id="2.60.40.10">
    <property type="entry name" value="Immunoglobulins"/>
    <property type="match status" value="2"/>
</dbReference>
<feature type="chain" id="PRO_5039303700" description="Ig-like domain-containing protein" evidence="4">
    <location>
        <begin position="20"/>
        <end position="306"/>
    </location>
</feature>
<evidence type="ECO:0000259" key="5">
    <source>
        <dbReference type="PROSITE" id="PS50835"/>
    </source>
</evidence>
<dbReference type="OMA" id="EYTREIY"/>
<evidence type="ECO:0000256" key="1">
    <source>
        <dbReference type="ARBA" id="ARBA00023157"/>
    </source>
</evidence>
<dbReference type="Proteomes" id="UP001044222">
    <property type="component" value="Unassembled WGS sequence"/>
</dbReference>
<protein>
    <recommendedName>
        <fullName evidence="5">Ig-like domain-containing protein</fullName>
    </recommendedName>
</protein>
<dbReference type="AlphaFoldDB" id="A0A9D3N0D9"/>
<feature type="transmembrane region" description="Helical" evidence="3">
    <location>
        <begin position="233"/>
        <end position="258"/>
    </location>
</feature>
<keyword evidence="3" id="KW-0812">Transmembrane</keyword>
<dbReference type="InterPro" id="IPR013783">
    <property type="entry name" value="Ig-like_fold"/>
</dbReference>
<keyword evidence="2" id="KW-0325">Glycoprotein</keyword>
<dbReference type="InterPro" id="IPR007110">
    <property type="entry name" value="Ig-like_dom"/>
</dbReference>
<keyword evidence="7" id="KW-1185">Reference proteome</keyword>
<name>A0A9D3N0D9_ANGAN</name>
<dbReference type="EMBL" id="JAFIRN010000001">
    <property type="protein sequence ID" value="KAG5856493.1"/>
    <property type="molecule type" value="Genomic_DNA"/>
</dbReference>
<organism evidence="6 7">
    <name type="scientific">Anguilla anguilla</name>
    <name type="common">European freshwater eel</name>
    <name type="synonym">Muraena anguilla</name>
    <dbReference type="NCBI Taxonomy" id="7936"/>
    <lineage>
        <taxon>Eukaryota</taxon>
        <taxon>Metazoa</taxon>
        <taxon>Chordata</taxon>
        <taxon>Craniata</taxon>
        <taxon>Vertebrata</taxon>
        <taxon>Euteleostomi</taxon>
        <taxon>Actinopterygii</taxon>
        <taxon>Neopterygii</taxon>
        <taxon>Teleostei</taxon>
        <taxon>Anguilliformes</taxon>
        <taxon>Anguillidae</taxon>
        <taxon>Anguilla</taxon>
    </lineage>
</organism>